<protein>
    <submittedName>
        <fullName evidence="2">Uncharacterized protein</fullName>
    </submittedName>
</protein>
<dbReference type="AlphaFoldDB" id="A0A2A7S6Y7"/>
<sequence length="145" mass="17007">MSMEFEVPPGIGNVDQWRTHCRRIRARAEDFLADRLSLVETARELLRLAYWAKVGGDPEFQVFRAIDTETRFLPVGEVRKYWAPEALEREDVQIRATEATWSERARYAAERLVERYQWTLPRNRRLATRRETPRPAAGPDQAPHS</sequence>
<dbReference type="RefSeq" id="WP_096749586.1">
    <property type="nucleotide sequence ID" value="NZ_CADEPO010000004.1"/>
</dbReference>
<evidence type="ECO:0000313" key="3">
    <source>
        <dbReference type="Proteomes" id="UP000220629"/>
    </source>
</evidence>
<name>A0A2A7S6Y7_BURGA</name>
<reference evidence="3" key="1">
    <citation type="submission" date="2017-09" db="EMBL/GenBank/DDBJ databases">
        <title>FDA dAtabase for Regulatory Grade micrObial Sequences (FDA-ARGOS): Supporting development and validation of Infectious Disease Dx tests.</title>
        <authorList>
            <person name="Minogue T."/>
            <person name="Wolcott M."/>
            <person name="Wasieloski L."/>
            <person name="Aguilar W."/>
            <person name="Moore D."/>
            <person name="Tallon L."/>
            <person name="Sadzewicz L."/>
            <person name="Ott S."/>
            <person name="Zhao X."/>
            <person name="Nagaraj S."/>
            <person name="Vavikolanu K."/>
            <person name="Aluvathingal J."/>
            <person name="Nadendla S."/>
            <person name="Sichtig H."/>
        </authorList>
    </citation>
    <scope>NUCLEOTIDE SEQUENCE [LARGE SCALE GENOMIC DNA]</scope>
    <source>
        <strain evidence="3">FDAARGOS_390</strain>
    </source>
</reference>
<dbReference type="Proteomes" id="UP000220629">
    <property type="component" value="Unassembled WGS sequence"/>
</dbReference>
<organism evidence="2 3">
    <name type="scientific">Burkholderia gladioli</name>
    <name type="common">Pseudomonas marginata</name>
    <name type="synonym">Phytomonas marginata</name>
    <dbReference type="NCBI Taxonomy" id="28095"/>
    <lineage>
        <taxon>Bacteria</taxon>
        <taxon>Pseudomonadati</taxon>
        <taxon>Pseudomonadota</taxon>
        <taxon>Betaproteobacteria</taxon>
        <taxon>Burkholderiales</taxon>
        <taxon>Burkholderiaceae</taxon>
        <taxon>Burkholderia</taxon>
    </lineage>
</organism>
<proteinExistence type="predicted"/>
<accession>A0A2A7S6Y7</accession>
<gene>
    <name evidence="2" type="ORF">CRM94_34225</name>
</gene>
<dbReference type="EMBL" id="PDDY01000004">
    <property type="protein sequence ID" value="PEH39341.1"/>
    <property type="molecule type" value="Genomic_DNA"/>
</dbReference>
<feature type="region of interest" description="Disordered" evidence="1">
    <location>
        <begin position="126"/>
        <end position="145"/>
    </location>
</feature>
<evidence type="ECO:0000313" key="2">
    <source>
        <dbReference type="EMBL" id="PEH39341.1"/>
    </source>
</evidence>
<evidence type="ECO:0000256" key="1">
    <source>
        <dbReference type="SAM" id="MobiDB-lite"/>
    </source>
</evidence>
<comment type="caution">
    <text evidence="2">The sequence shown here is derived from an EMBL/GenBank/DDBJ whole genome shotgun (WGS) entry which is preliminary data.</text>
</comment>